<dbReference type="FunFam" id="1.20.1530.20:FF:000021">
    <property type="entry name" value="Probable sodium/metabolite cotransporter BASS4, chloroplastic"/>
    <property type="match status" value="1"/>
</dbReference>
<evidence type="ECO:0000256" key="9">
    <source>
        <dbReference type="ARBA" id="ARBA00022946"/>
    </source>
</evidence>
<dbReference type="AlphaFoldDB" id="A0A1D1ZJ19"/>
<dbReference type="PANTHER" id="PTHR18640">
    <property type="entry name" value="SOLUTE CARRIER FAMILY 10 MEMBER 7"/>
    <property type="match status" value="1"/>
</dbReference>
<dbReference type="InterPro" id="IPR038770">
    <property type="entry name" value="Na+/solute_symporter_sf"/>
</dbReference>
<dbReference type="Pfam" id="PF13593">
    <property type="entry name" value="SBF_like"/>
    <property type="match status" value="1"/>
</dbReference>
<keyword evidence="10 15" id="KW-1133">Transmembrane helix</keyword>
<organism evidence="16">
    <name type="scientific">Anthurium amnicola</name>
    <dbReference type="NCBI Taxonomy" id="1678845"/>
    <lineage>
        <taxon>Eukaryota</taxon>
        <taxon>Viridiplantae</taxon>
        <taxon>Streptophyta</taxon>
        <taxon>Embryophyta</taxon>
        <taxon>Tracheophyta</taxon>
        <taxon>Spermatophyta</taxon>
        <taxon>Magnoliopsida</taxon>
        <taxon>Liliopsida</taxon>
        <taxon>Araceae</taxon>
        <taxon>Pothoideae</taxon>
        <taxon>Potheae</taxon>
        <taxon>Anthurium</taxon>
    </lineage>
</organism>
<dbReference type="GO" id="GO:0009941">
    <property type="term" value="C:chloroplast envelope"/>
    <property type="evidence" value="ECO:0007669"/>
    <property type="project" value="UniProtKB-SubCell"/>
</dbReference>
<evidence type="ECO:0000256" key="8">
    <source>
        <dbReference type="ARBA" id="ARBA00022692"/>
    </source>
</evidence>
<evidence type="ECO:0000256" key="13">
    <source>
        <dbReference type="ARBA" id="ARBA00076034"/>
    </source>
</evidence>
<reference evidence="16" key="1">
    <citation type="submission" date="2015-07" db="EMBL/GenBank/DDBJ databases">
        <title>Transcriptome Assembly of Anthurium amnicola.</title>
        <authorList>
            <person name="Suzuki J."/>
        </authorList>
    </citation>
    <scope>NUCLEOTIDE SEQUENCE</scope>
</reference>
<feature type="transmembrane region" description="Helical" evidence="15">
    <location>
        <begin position="191"/>
        <end position="211"/>
    </location>
</feature>
<feature type="transmembrane region" description="Helical" evidence="15">
    <location>
        <begin position="319"/>
        <end position="344"/>
    </location>
</feature>
<keyword evidence="7" id="KW-0934">Plastid</keyword>
<comment type="subcellular location">
    <subcellularLocation>
        <location evidence="3">Membrane</location>
        <topology evidence="3">Multi-pass membrane protein</topology>
    </subcellularLocation>
    <subcellularLocation>
        <location evidence="2">Plastid</location>
        <location evidence="2">Chloroplast envelope</location>
    </subcellularLocation>
</comment>
<gene>
    <name evidence="16" type="primary">slc10a7_1</name>
    <name evidence="16" type="ORF">g.46951</name>
</gene>
<feature type="transmembrane region" description="Helical" evidence="15">
    <location>
        <begin position="157"/>
        <end position="179"/>
    </location>
</feature>
<dbReference type="PANTHER" id="PTHR18640:SF10">
    <property type="entry name" value="SODIUM_METABOLITE COTRANSPORTER BASS4, CHLOROPLASTIC-RELATED"/>
    <property type="match status" value="1"/>
</dbReference>
<protein>
    <recommendedName>
        <fullName evidence="12">Probable sodium/metabolite cotransporter BASS4, chloroplastic</fullName>
    </recommendedName>
    <alternativeName>
        <fullName evidence="13">Bile acid-sodium symporter family protein 4</fullName>
    </alternativeName>
</protein>
<keyword evidence="6" id="KW-0150">Chloroplast</keyword>
<keyword evidence="11 15" id="KW-0472">Membrane</keyword>
<dbReference type="InterPro" id="IPR016833">
    <property type="entry name" value="Put_Na-Bile_cotransptr"/>
</dbReference>
<comment type="function">
    <text evidence="1">May function as sodium-coupled metabolite transporter across the chloroplast envelope.</text>
</comment>
<evidence type="ECO:0000256" key="15">
    <source>
        <dbReference type="SAM" id="Phobius"/>
    </source>
</evidence>
<keyword evidence="9" id="KW-0809">Transit peptide</keyword>
<evidence type="ECO:0000256" key="11">
    <source>
        <dbReference type="ARBA" id="ARBA00023136"/>
    </source>
</evidence>
<feature type="transmembrane region" description="Helical" evidence="15">
    <location>
        <begin position="250"/>
        <end position="269"/>
    </location>
</feature>
<feature type="transmembrane region" description="Helical" evidence="15">
    <location>
        <begin position="290"/>
        <end position="307"/>
    </location>
</feature>
<evidence type="ECO:0000256" key="4">
    <source>
        <dbReference type="ARBA" id="ARBA00006528"/>
    </source>
</evidence>
<dbReference type="Gene3D" id="1.20.1530.20">
    <property type="match status" value="1"/>
</dbReference>
<keyword evidence="5" id="KW-0813">Transport</keyword>
<evidence type="ECO:0000313" key="16">
    <source>
        <dbReference type="EMBL" id="JAT66755.1"/>
    </source>
</evidence>
<evidence type="ECO:0000256" key="3">
    <source>
        <dbReference type="ARBA" id="ARBA00004141"/>
    </source>
</evidence>
<evidence type="ECO:0000256" key="2">
    <source>
        <dbReference type="ARBA" id="ARBA00004119"/>
    </source>
</evidence>
<evidence type="ECO:0000256" key="10">
    <source>
        <dbReference type="ARBA" id="ARBA00022989"/>
    </source>
</evidence>
<proteinExistence type="inferred from homology"/>
<evidence type="ECO:0000256" key="5">
    <source>
        <dbReference type="ARBA" id="ARBA00022448"/>
    </source>
</evidence>
<dbReference type="GO" id="GO:0016020">
    <property type="term" value="C:membrane"/>
    <property type="evidence" value="ECO:0007669"/>
    <property type="project" value="UniProtKB-SubCell"/>
</dbReference>
<feature type="compositionally biased region" description="Polar residues" evidence="14">
    <location>
        <begin position="1"/>
        <end position="10"/>
    </location>
</feature>
<dbReference type="EMBL" id="GDJX01001181">
    <property type="protein sequence ID" value="JAT66755.1"/>
    <property type="molecule type" value="Transcribed_RNA"/>
</dbReference>
<sequence>MVSGTLQTLALNPPAGGIPTSRSRISPTCAHGATLFARRLPVRLQPPPRLREVPHRISPVVRAAGGAYQVSGGSGGELSGDAKGGKLLSWARPLVDFASSNFLPLALVSGVALGFLNPTPGCLAHKYSISKFSAFGIFVISGLTLRSEDIGAAAEAWPAGLFGLASILLFTPFLSRLILQLQLSPQEFVTGLAIFCCMPTTLSSGITLTQLVRGNSALALALTVLSNLLGILLVPFSLSNFIGQGAGVSIPTMQLLKSLIMTLLVPLILGKVFRDSFGGVAEFVDQNRKLFSMTSAVFLSLVPWIQVSRSRSLLLAVQPTVFLAAVVMGILLHLILLAFNALALHSLSAVSGKSSSVFAKKENARAVILVASQKTLPVMVAVVEQLGGALGQSGLLVLPCVAAHINQIIIDSLLINKWLRSDLPSPKLKEA</sequence>
<feature type="transmembrane region" description="Helical" evidence="15">
    <location>
        <begin position="218"/>
        <end position="238"/>
    </location>
</feature>
<feature type="region of interest" description="Disordered" evidence="14">
    <location>
        <begin position="1"/>
        <end position="23"/>
    </location>
</feature>
<keyword evidence="8 15" id="KW-0812">Transmembrane</keyword>
<accession>A0A1D1ZJ19</accession>
<evidence type="ECO:0000256" key="6">
    <source>
        <dbReference type="ARBA" id="ARBA00022528"/>
    </source>
</evidence>
<evidence type="ECO:0000256" key="7">
    <source>
        <dbReference type="ARBA" id="ARBA00022640"/>
    </source>
</evidence>
<name>A0A1D1ZJ19_9ARAE</name>
<comment type="similarity">
    <text evidence="4">Belongs to the bile acid:sodium symporter (BASS) (TC 2.A.28) family.</text>
</comment>
<evidence type="ECO:0000256" key="14">
    <source>
        <dbReference type="SAM" id="MobiDB-lite"/>
    </source>
</evidence>
<evidence type="ECO:0000256" key="12">
    <source>
        <dbReference type="ARBA" id="ARBA00067138"/>
    </source>
</evidence>
<evidence type="ECO:0000256" key="1">
    <source>
        <dbReference type="ARBA" id="ARBA00003198"/>
    </source>
</evidence>